<sequence>MPSRSDVDLIFDTSYADIQPYLFKIKYNLSDAPPHRAAVRGAVEINEKRKGNGLEQLIVYAIELVEEEHKQFSEEETKVSSSNGRKRLLGTVLRESQVLCIAINLF</sequence>
<evidence type="ECO:0000313" key="1">
    <source>
        <dbReference type="EMBL" id="CAH2096050.1"/>
    </source>
</evidence>
<comment type="caution">
    <text evidence="1">The sequence shown here is derived from an EMBL/GenBank/DDBJ whole genome shotgun (WGS) entry which is preliminary data.</text>
</comment>
<dbReference type="AlphaFoldDB" id="A0AAU9UGW2"/>
<protein>
    <submittedName>
        <fullName evidence="1">Uncharacterized protein</fullName>
    </submittedName>
</protein>
<organism evidence="1 2">
    <name type="scientific">Euphydryas editha</name>
    <name type="common">Edith's checkerspot</name>
    <dbReference type="NCBI Taxonomy" id="104508"/>
    <lineage>
        <taxon>Eukaryota</taxon>
        <taxon>Metazoa</taxon>
        <taxon>Ecdysozoa</taxon>
        <taxon>Arthropoda</taxon>
        <taxon>Hexapoda</taxon>
        <taxon>Insecta</taxon>
        <taxon>Pterygota</taxon>
        <taxon>Neoptera</taxon>
        <taxon>Endopterygota</taxon>
        <taxon>Lepidoptera</taxon>
        <taxon>Glossata</taxon>
        <taxon>Ditrysia</taxon>
        <taxon>Papilionoidea</taxon>
        <taxon>Nymphalidae</taxon>
        <taxon>Nymphalinae</taxon>
        <taxon>Euphydryas</taxon>
    </lineage>
</organism>
<dbReference type="Proteomes" id="UP001153954">
    <property type="component" value="Unassembled WGS sequence"/>
</dbReference>
<dbReference type="EMBL" id="CAKOGL010000016">
    <property type="protein sequence ID" value="CAH2096050.1"/>
    <property type="molecule type" value="Genomic_DNA"/>
</dbReference>
<gene>
    <name evidence="1" type="ORF">EEDITHA_LOCUS11434</name>
</gene>
<proteinExistence type="predicted"/>
<name>A0AAU9UGW2_EUPED</name>
<reference evidence="1" key="1">
    <citation type="submission" date="2022-03" db="EMBL/GenBank/DDBJ databases">
        <authorList>
            <person name="Tunstrom K."/>
        </authorList>
    </citation>
    <scope>NUCLEOTIDE SEQUENCE</scope>
</reference>
<keyword evidence="2" id="KW-1185">Reference proteome</keyword>
<evidence type="ECO:0000313" key="2">
    <source>
        <dbReference type="Proteomes" id="UP001153954"/>
    </source>
</evidence>
<accession>A0AAU9UGW2</accession>